<protein>
    <submittedName>
        <fullName evidence="6">Uncharacterized protein</fullName>
    </submittedName>
</protein>
<accession>A0A1W1CD68</accession>
<reference evidence="6" key="1">
    <citation type="submission" date="2016-10" db="EMBL/GenBank/DDBJ databases">
        <authorList>
            <person name="de Groot N.N."/>
        </authorList>
    </citation>
    <scope>NUCLEOTIDE SEQUENCE</scope>
</reference>
<dbReference type="Pfam" id="PF18884">
    <property type="entry name" value="TSP3_bac"/>
    <property type="match status" value="1"/>
</dbReference>
<feature type="compositionally biased region" description="Low complexity" evidence="5">
    <location>
        <begin position="33"/>
        <end position="47"/>
    </location>
</feature>
<evidence type="ECO:0000256" key="5">
    <source>
        <dbReference type="SAM" id="MobiDB-lite"/>
    </source>
</evidence>
<keyword evidence="3" id="KW-0732">Signal</keyword>
<keyword evidence="2" id="KW-0964">Secreted</keyword>
<evidence type="ECO:0000256" key="1">
    <source>
        <dbReference type="ARBA" id="ARBA00004613"/>
    </source>
</evidence>
<organism evidence="6">
    <name type="scientific">hydrothermal vent metagenome</name>
    <dbReference type="NCBI Taxonomy" id="652676"/>
    <lineage>
        <taxon>unclassified sequences</taxon>
        <taxon>metagenomes</taxon>
        <taxon>ecological metagenomes</taxon>
    </lineage>
</organism>
<sequence>MTVSRIVIVEDIFIDNDGISDVNEIKWNFNPFDASDGNNADADGDGVSNKDEINAGSNPLNPNDTKKPKKFVSIMIDSIIIVFPLKD</sequence>
<feature type="region of interest" description="Disordered" evidence="5">
    <location>
        <begin position="32"/>
        <end position="66"/>
    </location>
</feature>
<evidence type="ECO:0000313" key="6">
    <source>
        <dbReference type="EMBL" id="SFV63652.1"/>
    </source>
</evidence>
<comment type="subcellular location">
    <subcellularLocation>
        <location evidence="1">Secreted</location>
    </subcellularLocation>
</comment>
<evidence type="ECO:0000256" key="4">
    <source>
        <dbReference type="ARBA" id="ARBA00022837"/>
    </source>
</evidence>
<gene>
    <name evidence="6" type="ORF">MNB_SV-13-658</name>
</gene>
<dbReference type="EMBL" id="FPHM01000080">
    <property type="protein sequence ID" value="SFV63652.1"/>
    <property type="molecule type" value="Genomic_DNA"/>
</dbReference>
<evidence type="ECO:0000256" key="2">
    <source>
        <dbReference type="ARBA" id="ARBA00022525"/>
    </source>
</evidence>
<evidence type="ECO:0000256" key="3">
    <source>
        <dbReference type="ARBA" id="ARBA00022729"/>
    </source>
</evidence>
<name>A0A1W1CD68_9ZZZZ</name>
<keyword evidence="4" id="KW-0106">Calcium</keyword>
<dbReference type="InterPro" id="IPR059100">
    <property type="entry name" value="TSP3_bac"/>
</dbReference>
<proteinExistence type="predicted"/>
<dbReference type="AlphaFoldDB" id="A0A1W1CD68"/>